<keyword evidence="4 10" id="KW-0547">Nucleotide-binding</keyword>
<evidence type="ECO:0000256" key="10">
    <source>
        <dbReference type="PROSITE-ProRule" id="PRU00409"/>
    </source>
</evidence>
<dbReference type="EMBL" id="CP000504">
    <property type="protein sequence ID" value="ABL87289.1"/>
    <property type="molecule type" value="Genomic_DNA"/>
</dbReference>
<dbReference type="PROSITE" id="PS50975">
    <property type="entry name" value="ATP_GRASP"/>
    <property type="match status" value="1"/>
</dbReference>
<dbReference type="InterPro" id="IPR011761">
    <property type="entry name" value="ATP-grasp"/>
</dbReference>
<dbReference type="Gene3D" id="3.40.50.20">
    <property type="match status" value="1"/>
</dbReference>
<evidence type="ECO:0000256" key="6">
    <source>
        <dbReference type="ARBA" id="ARBA00022840"/>
    </source>
</evidence>
<proteinExistence type="inferred from homology"/>
<dbReference type="Pfam" id="PF02844">
    <property type="entry name" value="GARS_N"/>
    <property type="match status" value="1"/>
</dbReference>
<dbReference type="Pfam" id="PF02843">
    <property type="entry name" value="GARS_C"/>
    <property type="match status" value="1"/>
</dbReference>
<dbReference type="Gene3D" id="3.90.600.10">
    <property type="entry name" value="Phosphoribosylglycinamide synthetase, C-terminal domain"/>
    <property type="match status" value="1"/>
</dbReference>
<comment type="pathway">
    <text evidence="1">Purine metabolism; IMP biosynthesis via de novo pathway; N(1)-(5-phospho-D-ribosyl)glycinamide from 5-phospho-alpha-D-ribose 1-diphosphate: step 2/2.</text>
</comment>
<dbReference type="InterPro" id="IPR000115">
    <property type="entry name" value="PRibGlycinamide_synth"/>
</dbReference>
<dbReference type="InterPro" id="IPR011054">
    <property type="entry name" value="Rudment_hybrid_motif"/>
</dbReference>
<dbReference type="GO" id="GO:0005524">
    <property type="term" value="F:ATP binding"/>
    <property type="evidence" value="ECO:0007669"/>
    <property type="project" value="UniProtKB-UniRule"/>
</dbReference>
<evidence type="ECO:0000256" key="5">
    <source>
        <dbReference type="ARBA" id="ARBA00022755"/>
    </source>
</evidence>
<dbReference type="PANTHER" id="PTHR43472">
    <property type="entry name" value="PHOSPHORIBOSYLAMINE--GLYCINE LIGASE"/>
    <property type="match status" value="1"/>
</dbReference>
<dbReference type="GO" id="GO:0006189">
    <property type="term" value="P:'de novo' IMP biosynthetic process"/>
    <property type="evidence" value="ECO:0007669"/>
    <property type="project" value="UniProtKB-UniPathway"/>
</dbReference>
<dbReference type="KEGG" id="pis:Pisl_0106"/>
<dbReference type="OrthoDB" id="146558at2157"/>
<feature type="domain" description="ATP-grasp" evidence="11">
    <location>
        <begin position="113"/>
        <end position="330"/>
    </location>
</feature>
<dbReference type="Proteomes" id="UP000002595">
    <property type="component" value="Chromosome"/>
</dbReference>
<name>A1RQQ7_PYRIL</name>
<dbReference type="RefSeq" id="WP_011761866.1">
    <property type="nucleotide sequence ID" value="NC_008701.1"/>
</dbReference>
<dbReference type="eggNOG" id="arCOG04415">
    <property type="taxonomic scope" value="Archaea"/>
</dbReference>
<sequence length="478" mass="53104">MDKVLVVGDGAREHAIAWSLEKSGVAVGAVISHLNPGLVDIIKRTGGRVFLGSPVDPHFVVKAAEEFSPDLVIIGPEEPLFAGVSDALREKGFRTLGASKRLAIIEMRKDVARALQWKYGIPGRLIYGVFKNIEEAYSFSKALGAVAIKPIRQAGGKGVRVIYGDAKYLEFDEAYRKSAEDIMKQLSNFRDVDAAVLVEEAVWGIEFTIQALTDGETLFFFPPVQDNPHAYEYGVGPECGGMGTISPLPFLEEGEVEEAKKAVEFTVKALREEFGERYVGVISGQMMLTTRGPVIIEYYSRLGDPEALNALYLYEGDAYSLFSLAADGKLHKAERRFKEEYTVVKALAPLGYPHKRDIAKGRRVYIDWDVIKREGCLVFFSSVEERDGAYVTLGSRALEILAPGKTAEEAYLKSERCMSAVRGDGVYYRRDIGSPEYMSYMATKAGKVRAVYKWRRERGLDGKIAIWEPGVGLREYKL</sequence>
<dbReference type="InterPro" id="IPR037123">
    <property type="entry name" value="PRibGlycinamide_synth_C_sf"/>
</dbReference>
<accession>A1RQQ7</accession>
<keyword evidence="6 10" id="KW-0067">ATP-binding</keyword>
<evidence type="ECO:0000256" key="3">
    <source>
        <dbReference type="ARBA" id="ARBA00022598"/>
    </source>
</evidence>
<dbReference type="AlphaFoldDB" id="A1RQQ7"/>
<dbReference type="UniPathway" id="UPA00074">
    <property type="reaction ID" value="UER00125"/>
</dbReference>
<dbReference type="HOGENOM" id="CLU_027420_3_0_2"/>
<dbReference type="GO" id="GO:0046872">
    <property type="term" value="F:metal ion binding"/>
    <property type="evidence" value="ECO:0007669"/>
    <property type="project" value="InterPro"/>
</dbReference>
<dbReference type="PANTHER" id="PTHR43472:SF1">
    <property type="entry name" value="PHOSPHORIBOSYLAMINE--GLYCINE LIGASE, CHLOROPLASTIC"/>
    <property type="match status" value="1"/>
</dbReference>
<keyword evidence="5" id="KW-0658">Purine biosynthesis</keyword>
<dbReference type="GO" id="GO:0009113">
    <property type="term" value="P:purine nucleobase biosynthetic process"/>
    <property type="evidence" value="ECO:0007669"/>
    <property type="project" value="InterPro"/>
</dbReference>
<evidence type="ECO:0000313" key="12">
    <source>
        <dbReference type="EMBL" id="ABL87289.1"/>
    </source>
</evidence>
<dbReference type="InterPro" id="IPR020562">
    <property type="entry name" value="PRibGlycinamide_synth_N"/>
</dbReference>
<protein>
    <recommendedName>
        <fullName evidence="2">phosphoribosylamine--glycine ligase</fullName>
        <ecNumber evidence="2">6.3.4.13</ecNumber>
    </recommendedName>
    <alternativeName>
        <fullName evidence="8">Glycinamide ribonucleotide synthetase</fullName>
    </alternativeName>
    <alternativeName>
        <fullName evidence="9">Phosphoribosylglycinamide synthetase</fullName>
    </alternativeName>
</protein>
<dbReference type="SUPFAM" id="SSF52440">
    <property type="entry name" value="PreATP-grasp domain"/>
    <property type="match status" value="1"/>
</dbReference>
<dbReference type="EC" id="6.3.4.13" evidence="2"/>
<dbReference type="NCBIfam" id="TIGR00877">
    <property type="entry name" value="purD"/>
    <property type="match status" value="1"/>
</dbReference>
<reference evidence="12" key="1">
    <citation type="submission" date="2006-12" db="EMBL/GenBank/DDBJ databases">
        <title>Complete sequence of Pyrobaculum islandicum DSM 4184.</title>
        <authorList>
            <person name="Copeland A."/>
            <person name="Lucas S."/>
            <person name="Lapidus A."/>
            <person name="Barry K."/>
            <person name="Detter J.C."/>
            <person name="Glavina del Rio T."/>
            <person name="Dalin E."/>
            <person name="Tice H."/>
            <person name="Pitluck S."/>
            <person name="Meincke L."/>
            <person name="Brettin T."/>
            <person name="Bruce D."/>
            <person name="Han C."/>
            <person name="Tapia R."/>
            <person name="Gilna P."/>
            <person name="Schmutz J."/>
            <person name="Larimer F."/>
            <person name="Land M."/>
            <person name="Hauser L."/>
            <person name="Kyrpides N."/>
            <person name="Mikhailova N."/>
            <person name="Cozen A.E."/>
            <person name="Fitz-Gibbon S.T."/>
            <person name="House C.H."/>
            <person name="Saltikov C."/>
            <person name="Lowe T."/>
            <person name="Richardson P."/>
        </authorList>
    </citation>
    <scope>NUCLEOTIDE SEQUENCE [LARGE SCALE GENOMIC DNA]</scope>
    <source>
        <strain evidence="12">DSM 4184</strain>
    </source>
</reference>
<dbReference type="InterPro" id="IPR020560">
    <property type="entry name" value="PRibGlycinamide_synth_C-dom"/>
</dbReference>
<evidence type="ECO:0000259" key="11">
    <source>
        <dbReference type="PROSITE" id="PS50975"/>
    </source>
</evidence>
<keyword evidence="3 12" id="KW-0436">Ligase</keyword>
<dbReference type="SMART" id="SM01209">
    <property type="entry name" value="GARS_A"/>
    <property type="match status" value="1"/>
</dbReference>
<comment type="similarity">
    <text evidence="7">Belongs to the GARS family.</text>
</comment>
<evidence type="ECO:0000256" key="7">
    <source>
        <dbReference type="ARBA" id="ARBA00038345"/>
    </source>
</evidence>
<keyword evidence="13" id="KW-1185">Reference proteome</keyword>
<evidence type="ECO:0000256" key="8">
    <source>
        <dbReference type="ARBA" id="ARBA00042242"/>
    </source>
</evidence>
<evidence type="ECO:0000256" key="4">
    <source>
        <dbReference type="ARBA" id="ARBA00022741"/>
    </source>
</evidence>
<dbReference type="SUPFAM" id="SSF51246">
    <property type="entry name" value="Rudiment single hybrid motif"/>
    <property type="match status" value="1"/>
</dbReference>
<gene>
    <name evidence="12" type="ordered locus">Pisl_0106</name>
</gene>
<evidence type="ECO:0000256" key="9">
    <source>
        <dbReference type="ARBA" id="ARBA00042864"/>
    </source>
</evidence>
<dbReference type="InterPro" id="IPR016185">
    <property type="entry name" value="PreATP-grasp_dom_sf"/>
</dbReference>
<dbReference type="GeneID" id="4616940"/>
<dbReference type="Gene3D" id="3.30.470.20">
    <property type="entry name" value="ATP-grasp fold, B domain"/>
    <property type="match status" value="1"/>
</dbReference>
<dbReference type="InterPro" id="IPR020561">
    <property type="entry name" value="PRibGlycinamid_synth_ATP-grasp"/>
</dbReference>
<evidence type="ECO:0000256" key="1">
    <source>
        <dbReference type="ARBA" id="ARBA00005174"/>
    </source>
</evidence>
<dbReference type="Pfam" id="PF01071">
    <property type="entry name" value="GARS_A"/>
    <property type="match status" value="1"/>
</dbReference>
<evidence type="ECO:0000313" key="13">
    <source>
        <dbReference type="Proteomes" id="UP000002595"/>
    </source>
</evidence>
<dbReference type="STRING" id="384616.Pisl_0106"/>
<dbReference type="SMART" id="SM01210">
    <property type="entry name" value="GARS_C"/>
    <property type="match status" value="1"/>
</dbReference>
<dbReference type="GO" id="GO:0004637">
    <property type="term" value="F:phosphoribosylamine-glycine ligase activity"/>
    <property type="evidence" value="ECO:0007669"/>
    <property type="project" value="UniProtKB-EC"/>
</dbReference>
<evidence type="ECO:0000256" key="2">
    <source>
        <dbReference type="ARBA" id="ARBA00013255"/>
    </source>
</evidence>
<organism evidence="12 13">
    <name type="scientific">Pyrobaculum islandicum (strain DSM 4184 / JCM 9189 / GEO3)</name>
    <dbReference type="NCBI Taxonomy" id="384616"/>
    <lineage>
        <taxon>Archaea</taxon>
        <taxon>Thermoproteota</taxon>
        <taxon>Thermoprotei</taxon>
        <taxon>Thermoproteales</taxon>
        <taxon>Thermoproteaceae</taxon>
        <taxon>Pyrobaculum</taxon>
    </lineage>
</organism>
<dbReference type="SUPFAM" id="SSF56059">
    <property type="entry name" value="Glutathione synthetase ATP-binding domain-like"/>
    <property type="match status" value="1"/>
</dbReference>